<dbReference type="Proteomes" id="UP000785679">
    <property type="component" value="Unassembled WGS sequence"/>
</dbReference>
<evidence type="ECO:0000313" key="1">
    <source>
        <dbReference type="EMBL" id="TNV70816.1"/>
    </source>
</evidence>
<proteinExistence type="predicted"/>
<evidence type="ECO:0000313" key="2">
    <source>
        <dbReference type="Proteomes" id="UP000785679"/>
    </source>
</evidence>
<dbReference type="AlphaFoldDB" id="A0A8J8N9H6"/>
<keyword evidence="2" id="KW-1185">Reference proteome</keyword>
<gene>
    <name evidence="1" type="ORF">FGO68_gene6443</name>
</gene>
<dbReference type="EMBL" id="RRYP01032403">
    <property type="protein sequence ID" value="TNV70816.1"/>
    <property type="molecule type" value="Genomic_DNA"/>
</dbReference>
<comment type="caution">
    <text evidence="1">The sequence shown here is derived from an EMBL/GenBank/DDBJ whole genome shotgun (WGS) entry which is preliminary data.</text>
</comment>
<reference evidence="1" key="1">
    <citation type="submission" date="2019-06" db="EMBL/GenBank/DDBJ databases">
        <authorList>
            <person name="Zheng W."/>
        </authorList>
    </citation>
    <scope>NUCLEOTIDE SEQUENCE</scope>
    <source>
        <strain evidence="1">QDHG01</strain>
    </source>
</reference>
<name>A0A8J8N9H6_HALGN</name>
<accession>A0A8J8N9H6</accession>
<protein>
    <submittedName>
        <fullName evidence="1">Uncharacterized protein</fullName>
    </submittedName>
</protein>
<sequence length="97" mass="11109">MGHQMRQVTNKQEQCKSCKSARTCKRGLASFNRQCSRHRDYNLEFQVRHTLKREMSQQQTLWASKAAQPSAQFKTATHTLAARSQQNAQTQAVPSTN</sequence>
<organism evidence="1 2">
    <name type="scientific">Halteria grandinella</name>
    <dbReference type="NCBI Taxonomy" id="5974"/>
    <lineage>
        <taxon>Eukaryota</taxon>
        <taxon>Sar</taxon>
        <taxon>Alveolata</taxon>
        <taxon>Ciliophora</taxon>
        <taxon>Intramacronucleata</taxon>
        <taxon>Spirotrichea</taxon>
        <taxon>Stichotrichia</taxon>
        <taxon>Sporadotrichida</taxon>
        <taxon>Halteriidae</taxon>
        <taxon>Halteria</taxon>
    </lineage>
</organism>